<dbReference type="EMBL" id="FOCF01000001">
    <property type="protein sequence ID" value="SEM62144.1"/>
    <property type="molecule type" value="Genomic_DNA"/>
</dbReference>
<sequence>MTVAARFKQEDIARAMKGARKAGYTRVRVGIDVAGNIVVEASDDPAPAAESVAANPLDRILPRR</sequence>
<organism evidence="1 2">
    <name type="scientific">Sphingomonas gellani</name>
    <dbReference type="NCBI Taxonomy" id="1166340"/>
    <lineage>
        <taxon>Bacteria</taxon>
        <taxon>Pseudomonadati</taxon>
        <taxon>Pseudomonadota</taxon>
        <taxon>Alphaproteobacteria</taxon>
        <taxon>Sphingomonadales</taxon>
        <taxon>Sphingomonadaceae</taxon>
        <taxon>Sphingomonas</taxon>
    </lineage>
</organism>
<dbReference type="STRING" id="1166340.SAMN05192583_0861"/>
<gene>
    <name evidence="1" type="ORF">SAMN05192583_0861</name>
</gene>
<dbReference type="OrthoDB" id="7574466at2"/>
<reference evidence="2" key="1">
    <citation type="submission" date="2016-10" db="EMBL/GenBank/DDBJ databases">
        <authorList>
            <person name="Varghese N."/>
            <person name="Submissions S."/>
        </authorList>
    </citation>
    <scope>NUCLEOTIDE SEQUENCE [LARGE SCALE GENOMIC DNA]</scope>
    <source>
        <strain evidence="2">S6-262</strain>
    </source>
</reference>
<dbReference type="Proteomes" id="UP000199206">
    <property type="component" value="Unassembled WGS sequence"/>
</dbReference>
<accession>A0A1H7ZWM2</accession>
<dbReference type="AlphaFoldDB" id="A0A1H7ZWM2"/>
<evidence type="ECO:0000313" key="2">
    <source>
        <dbReference type="Proteomes" id="UP000199206"/>
    </source>
</evidence>
<proteinExistence type="predicted"/>
<keyword evidence="2" id="KW-1185">Reference proteome</keyword>
<evidence type="ECO:0000313" key="1">
    <source>
        <dbReference type="EMBL" id="SEM62144.1"/>
    </source>
</evidence>
<protein>
    <submittedName>
        <fullName evidence="1">Uncharacterized protein</fullName>
    </submittedName>
</protein>
<name>A0A1H7ZWM2_9SPHN</name>